<dbReference type="AlphaFoldDB" id="R4U787"/>
<dbReference type="KEGG" id="ssyr:SSYRP_v1c09290"/>
<sequence>METEIYQKVITCLENIRMHLKISQLEFAAFLSLTREGYRLAIAKDTNRHKPYIKLDLIHIFSAILFNLENYQLWRENLTIIQQEINSCFANYYLQLLALSPVAKNS</sequence>
<dbReference type="EMBL" id="CP005078">
    <property type="protein sequence ID" value="AGM26518.1"/>
    <property type="molecule type" value="Genomic_DNA"/>
</dbReference>
<evidence type="ECO:0008006" key="3">
    <source>
        <dbReference type="Google" id="ProtNLM"/>
    </source>
</evidence>
<evidence type="ECO:0000313" key="1">
    <source>
        <dbReference type="EMBL" id="AGM26518.1"/>
    </source>
</evidence>
<keyword evidence="2" id="KW-1185">Reference proteome</keyword>
<dbReference type="HOGENOM" id="CLU_2221560_0_0_14"/>
<proteinExistence type="predicted"/>
<dbReference type="OrthoDB" id="389441at2"/>
<protein>
    <recommendedName>
        <fullName evidence="3">HTH cro/C1-type domain-containing protein</fullName>
    </recommendedName>
</protein>
<name>R4U787_9MOLU</name>
<dbReference type="STRING" id="1276229.SSYRP_v1c09290"/>
<dbReference type="PATRIC" id="fig|1276229.3.peg.922"/>
<reference evidence="1 2" key="1">
    <citation type="journal article" date="2013" name="Genome Biol. Evol.">
        <title>Complete genomes of two dipteran-associated spiroplasmas provided insights into the origin, dynamics, and impacts of viral invasion in spiroplasma.</title>
        <authorList>
            <person name="Ku C."/>
            <person name="Lo W.S."/>
            <person name="Chen L.L."/>
            <person name="Kuo C.H."/>
        </authorList>
    </citation>
    <scope>NUCLEOTIDE SEQUENCE [LARGE SCALE GENOMIC DNA]</scope>
    <source>
        <strain evidence="1">EA-1</strain>
    </source>
</reference>
<dbReference type="RefSeq" id="WP_016341158.1">
    <property type="nucleotide sequence ID" value="NC_021284.1"/>
</dbReference>
<organism evidence="1 2">
    <name type="scientific">Spiroplasma syrphidicola EA-1</name>
    <dbReference type="NCBI Taxonomy" id="1276229"/>
    <lineage>
        <taxon>Bacteria</taxon>
        <taxon>Bacillati</taxon>
        <taxon>Mycoplasmatota</taxon>
        <taxon>Mollicutes</taxon>
        <taxon>Entomoplasmatales</taxon>
        <taxon>Spiroplasmataceae</taxon>
        <taxon>Spiroplasma</taxon>
    </lineage>
</organism>
<gene>
    <name evidence="1" type="ORF">SSYRP_v1c09290</name>
</gene>
<dbReference type="Proteomes" id="UP000013963">
    <property type="component" value="Chromosome"/>
</dbReference>
<evidence type="ECO:0000313" key="2">
    <source>
        <dbReference type="Proteomes" id="UP000013963"/>
    </source>
</evidence>
<accession>R4U787</accession>